<sequence>MAKEGSESSGAEQSPKEIFDERRREVKVARTLVTEASTRVRATIEKEPTPKTCAEIRAARDQLSGLGKRLAKATRKLLGSREGDPTRFERWRDAFDLHVDSTDQHRLQKFHLLLKTINEKVTKCIASLEVSESNYESARDTIYDLYGDICMAEDQHVDSLMEACNRRDIHSSRSFVDFVTDVTQSVQSLVALGNTLEGMSAFPVRIILKALPYDRKRRFDDAYATTLGGSDRECRLKALLDFLYAEQKQVGRLTLVYRSASERHAHHTERRDKFQKPSGYKPFHGRFGHPKFNPAGAPGTIANQHAFAGVTAPHRGDNNSCIFCAGNHRSTMCQKQMSVSERRKFVSARNVCYKCLDGGHLVGNCKAKGCQKCKMSHHMLLCPKPGDIKTTAVVSANDEDAASVNSIKIVNVSGTRLPTGYVEILSDDRKTVGRIVFETGSQKTLITNKFADKLNAKQMGSETFYLHSAGQADPKKCVGRIVEVTMKSRFSDAHMVIYATALPNVVEGRLPEADFGGELAPIADKNEGQWNTDLDILVGVD</sequence>
<name>A0AAJ6VX26_9ACAR</name>
<accession>A0AAJ6VX26</accession>
<evidence type="ECO:0000313" key="2">
    <source>
        <dbReference type="Proteomes" id="UP000694867"/>
    </source>
</evidence>
<feature type="region of interest" description="Disordered" evidence="1">
    <location>
        <begin position="1"/>
        <end position="21"/>
    </location>
</feature>
<gene>
    <name evidence="3" type="primary">LOC100907742</name>
</gene>
<dbReference type="GeneID" id="100907742"/>
<dbReference type="KEGG" id="goe:100907742"/>
<dbReference type="PANTHER" id="PTHR47331">
    <property type="entry name" value="PHD-TYPE DOMAIN-CONTAINING PROTEIN"/>
    <property type="match status" value="1"/>
</dbReference>
<dbReference type="Proteomes" id="UP000694867">
    <property type="component" value="Unplaced"/>
</dbReference>
<dbReference type="RefSeq" id="XP_003741321.1">
    <property type="nucleotide sequence ID" value="XM_003741273.1"/>
</dbReference>
<organism evidence="2 3">
    <name type="scientific">Galendromus occidentalis</name>
    <name type="common">western predatory mite</name>
    <dbReference type="NCBI Taxonomy" id="34638"/>
    <lineage>
        <taxon>Eukaryota</taxon>
        <taxon>Metazoa</taxon>
        <taxon>Ecdysozoa</taxon>
        <taxon>Arthropoda</taxon>
        <taxon>Chelicerata</taxon>
        <taxon>Arachnida</taxon>
        <taxon>Acari</taxon>
        <taxon>Parasitiformes</taxon>
        <taxon>Mesostigmata</taxon>
        <taxon>Gamasina</taxon>
        <taxon>Phytoseioidea</taxon>
        <taxon>Phytoseiidae</taxon>
        <taxon>Typhlodrominae</taxon>
        <taxon>Galendromus</taxon>
    </lineage>
</organism>
<evidence type="ECO:0000256" key="1">
    <source>
        <dbReference type="SAM" id="MobiDB-lite"/>
    </source>
</evidence>
<protein>
    <submittedName>
        <fullName evidence="3">Uncharacterized protein LOC100907742</fullName>
    </submittedName>
</protein>
<keyword evidence="2" id="KW-1185">Reference proteome</keyword>
<reference evidence="3" key="1">
    <citation type="submission" date="2025-08" db="UniProtKB">
        <authorList>
            <consortium name="RefSeq"/>
        </authorList>
    </citation>
    <scope>IDENTIFICATION</scope>
</reference>
<dbReference type="AlphaFoldDB" id="A0AAJ6VX26"/>
<dbReference type="Pfam" id="PF03564">
    <property type="entry name" value="DUF1759"/>
    <property type="match status" value="1"/>
</dbReference>
<proteinExistence type="predicted"/>
<dbReference type="PANTHER" id="PTHR47331:SF5">
    <property type="entry name" value="RIBONUCLEASE H"/>
    <property type="match status" value="1"/>
</dbReference>
<evidence type="ECO:0000313" key="3">
    <source>
        <dbReference type="RefSeq" id="XP_003741321.1"/>
    </source>
</evidence>
<dbReference type="InterPro" id="IPR005312">
    <property type="entry name" value="DUF1759"/>
</dbReference>